<evidence type="ECO:0000313" key="2">
    <source>
        <dbReference type="EMBL" id="GBL94437.1"/>
    </source>
</evidence>
<dbReference type="EMBL" id="BGPR01236239">
    <property type="protein sequence ID" value="GBL93746.1"/>
    <property type="molecule type" value="Genomic_DNA"/>
</dbReference>
<gene>
    <name evidence="2" type="ORF">AVEN_195421_1</name>
    <name evidence="3" type="ORF">AVEN_223993_1</name>
    <name evidence="1" type="ORF">AVEN_251480_1</name>
    <name evidence="4" type="ORF">AVEN_44234_1</name>
</gene>
<evidence type="ECO:0000313" key="4">
    <source>
        <dbReference type="EMBL" id="GBL94542.1"/>
    </source>
</evidence>
<feature type="non-terminal residue" evidence="3">
    <location>
        <position position="1"/>
    </location>
</feature>
<evidence type="ECO:0000313" key="5">
    <source>
        <dbReference type="Proteomes" id="UP000499080"/>
    </source>
</evidence>
<organism evidence="3 5">
    <name type="scientific">Araneus ventricosus</name>
    <name type="common">Orbweaver spider</name>
    <name type="synonym">Epeira ventricosa</name>
    <dbReference type="NCBI Taxonomy" id="182803"/>
    <lineage>
        <taxon>Eukaryota</taxon>
        <taxon>Metazoa</taxon>
        <taxon>Ecdysozoa</taxon>
        <taxon>Arthropoda</taxon>
        <taxon>Chelicerata</taxon>
        <taxon>Arachnida</taxon>
        <taxon>Araneae</taxon>
        <taxon>Araneomorphae</taxon>
        <taxon>Entelegynae</taxon>
        <taxon>Araneoidea</taxon>
        <taxon>Araneidae</taxon>
        <taxon>Araneus</taxon>
    </lineage>
</organism>
<proteinExistence type="predicted"/>
<dbReference type="AlphaFoldDB" id="A0A4Y2BQF2"/>
<dbReference type="EMBL" id="BGPR01236450">
    <property type="protein sequence ID" value="GBL94441.1"/>
    <property type="molecule type" value="Genomic_DNA"/>
</dbReference>
<evidence type="ECO:0000313" key="3">
    <source>
        <dbReference type="EMBL" id="GBL94441.1"/>
    </source>
</evidence>
<reference evidence="3 5" key="1">
    <citation type="journal article" date="2019" name="Sci. Rep.">
        <title>Orb-weaving spider Araneus ventricosus genome elucidates the spidroin gene catalogue.</title>
        <authorList>
            <person name="Kono N."/>
            <person name="Nakamura H."/>
            <person name="Ohtoshi R."/>
            <person name="Moran D.A.P."/>
            <person name="Shinohara A."/>
            <person name="Yoshida Y."/>
            <person name="Fujiwara M."/>
            <person name="Mori M."/>
            <person name="Tomita M."/>
            <person name="Arakawa K."/>
        </authorList>
    </citation>
    <scope>NUCLEOTIDE SEQUENCE [LARGE SCALE GENOMIC DNA]</scope>
</reference>
<dbReference type="EMBL" id="BGPR01236474">
    <property type="protein sequence ID" value="GBL94542.1"/>
    <property type="molecule type" value="Genomic_DNA"/>
</dbReference>
<keyword evidence="5" id="KW-1185">Reference proteome</keyword>
<dbReference type="Proteomes" id="UP000499080">
    <property type="component" value="Unassembled WGS sequence"/>
</dbReference>
<sequence length="63" mass="7058">TLRVNNLLSNSRMGESCCSALGVKSCQSAPGSINIANETKRRDLFVASFMAQQPYWLYCDKPW</sequence>
<evidence type="ECO:0000313" key="1">
    <source>
        <dbReference type="EMBL" id="GBL93746.1"/>
    </source>
</evidence>
<name>A0A4Y2BQF2_ARAVE</name>
<dbReference type="EMBL" id="BGPR01236448">
    <property type="protein sequence ID" value="GBL94437.1"/>
    <property type="molecule type" value="Genomic_DNA"/>
</dbReference>
<comment type="caution">
    <text evidence="3">The sequence shown here is derived from an EMBL/GenBank/DDBJ whole genome shotgun (WGS) entry which is preliminary data.</text>
</comment>
<protein>
    <submittedName>
        <fullName evidence="3">Uncharacterized protein</fullName>
    </submittedName>
</protein>
<accession>A0A4Y2BQF2</accession>